<feature type="transmembrane region" description="Helical" evidence="9">
    <location>
        <begin position="33"/>
        <end position="63"/>
    </location>
</feature>
<dbReference type="GO" id="GO:0012511">
    <property type="term" value="C:monolayer-surrounded lipid storage body"/>
    <property type="evidence" value="ECO:0007669"/>
    <property type="project" value="InterPro"/>
</dbReference>
<feature type="transmembrane region" description="Helical" evidence="9">
    <location>
        <begin position="69"/>
        <end position="102"/>
    </location>
</feature>
<dbReference type="EMBL" id="JARYMX010000028">
    <property type="protein sequence ID" value="KAJ9536379.1"/>
    <property type="molecule type" value="Genomic_DNA"/>
</dbReference>
<dbReference type="InterPro" id="IPR000136">
    <property type="entry name" value="Oleosin"/>
</dbReference>
<evidence type="ECO:0000256" key="5">
    <source>
        <dbReference type="ARBA" id="ARBA00022692"/>
    </source>
</evidence>
<gene>
    <name evidence="10" type="ORF">OSB04_un000439</name>
</gene>
<evidence type="ECO:0000256" key="9">
    <source>
        <dbReference type="SAM" id="Phobius"/>
    </source>
</evidence>
<reference evidence="10" key="1">
    <citation type="submission" date="2023-03" db="EMBL/GenBank/DDBJ databases">
        <title>Chromosome-scale reference genome and RAD-based genetic map of yellow starthistle (Centaurea solstitialis) reveal putative structural variation and QTLs associated with invader traits.</title>
        <authorList>
            <person name="Reatini B."/>
            <person name="Cang F.A."/>
            <person name="Jiang Q."/>
            <person name="Mckibben M.T.W."/>
            <person name="Barker M.S."/>
            <person name="Rieseberg L.H."/>
            <person name="Dlugosch K.M."/>
        </authorList>
    </citation>
    <scope>NUCLEOTIDE SEQUENCE</scope>
    <source>
        <strain evidence="10">CAN-66</strain>
        <tissue evidence="10">Leaf</tissue>
    </source>
</reference>
<keyword evidence="6 9" id="KW-1133">Transmembrane helix</keyword>
<proteinExistence type="inferred from homology"/>
<name>A0AA38S685_9ASTR</name>
<evidence type="ECO:0000313" key="11">
    <source>
        <dbReference type="Proteomes" id="UP001172457"/>
    </source>
</evidence>
<evidence type="ECO:0000256" key="1">
    <source>
        <dbReference type="ARBA" id="ARBA00004141"/>
    </source>
</evidence>
<evidence type="ECO:0000256" key="6">
    <source>
        <dbReference type="ARBA" id="ARBA00022989"/>
    </source>
</evidence>
<evidence type="ECO:0000256" key="2">
    <source>
        <dbReference type="ARBA" id="ARBA00004502"/>
    </source>
</evidence>
<comment type="subcellular location">
    <subcellularLocation>
        <location evidence="2">Lipid droplet</location>
    </subcellularLocation>
    <subcellularLocation>
        <location evidence="1">Membrane</location>
        <topology evidence="1">Multi-pass membrane protein</topology>
    </subcellularLocation>
</comment>
<comment type="caution">
    <text evidence="10">The sequence shown here is derived from an EMBL/GenBank/DDBJ whole genome shotgun (WGS) entry which is preliminary data.</text>
</comment>
<keyword evidence="4" id="KW-0551">Lipid droplet</keyword>
<dbReference type="Pfam" id="PF01277">
    <property type="entry name" value="Oleosin"/>
    <property type="match status" value="1"/>
</dbReference>
<dbReference type="AlphaFoldDB" id="A0AA38S685"/>
<dbReference type="GO" id="GO:0019915">
    <property type="term" value="P:lipid storage"/>
    <property type="evidence" value="ECO:0007669"/>
    <property type="project" value="TreeGrafter"/>
</dbReference>
<keyword evidence="7 9" id="KW-0472">Membrane</keyword>
<evidence type="ECO:0000313" key="10">
    <source>
        <dbReference type="EMBL" id="KAJ9536379.1"/>
    </source>
</evidence>
<evidence type="ECO:0008006" key="12">
    <source>
        <dbReference type="Google" id="ProtNLM"/>
    </source>
</evidence>
<dbReference type="GO" id="GO:0048608">
    <property type="term" value="P:reproductive structure development"/>
    <property type="evidence" value="ECO:0007669"/>
    <property type="project" value="UniProtKB-ARBA"/>
</dbReference>
<comment type="similarity">
    <text evidence="3">Belongs to the oleosin family.</text>
</comment>
<dbReference type="GO" id="GO:0009791">
    <property type="term" value="P:post-embryonic development"/>
    <property type="evidence" value="ECO:0007669"/>
    <property type="project" value="UniProtKB-ARBA"/>
</dbReference>
<dbReference type="PANTHER" id="PTHR33203">
    <property type="entry name" value="OLEOSIN"/>
    <property type="match status" value="1"/>
</dbReference>
<dbReference type="GO" id="GO:0016020">
    <property type="term" value="C:membrane"/>
    <property type="evidence" value="ECO:0007669"/>
    <property type="project" value="UniProtKB-SubCell"/>
</dbReference>
<evidence type="ECO:0000256" key="3">
    <source>
        <dbReference type="ARBA" id="ARBA00010858"/>
    </source>
</evidence>
<protein>
    <recommendedName>
        <fullName evidence="12">Oleosin</fullName>
    </recommendedName>
</protein>
<accession>A0AA38S685</accession>
<sequence>MDDRYNGQLKKQPRATTVTGDGKPSTQHMGIMVFLVSSGLLLVLSGCTVAANVLGLVCLAPIIVVTWPIWVPFGIVLFLVGTGMLFLCMFGVMAAFVIDALVVQVLAKRLRFLVYEELFERNRFISASKEF</sequence>
<keyword evidence="5 9" id="KW-0812">Transmembrane</keyword>
<dbReference type="Proteomes" id="UP001172457">
    <property type="component" value="Unassembled WGS sequence"/>
</dbReference>
<organism evidence="10 11">
    <name type="scientific">Centaurea solstitialis</name>
    <name type="common">yellow star-thistle</name>
    <dbReference type="NCBI Taxonomy" id="347529"/>
    <lineage>
        <taxon>Eukaryota</taxon>
        <taxon>Viridiplantae</taxon>
        <taxon>Streptophyta</taxon>
        <taxon>Embryophyta</taxon>
        <taxon>Tracheophyta</taxon>
        <taxon>Spermatophyta</taxon>
        <taxon>Magnoliopsida</taxon>
        <taxon>eudicotyledons</taxon>
        <taxon>Gunneridae</taxon>
        <taxon>Pentapetalae</taxon>
        <taxon>asterids</taxon>
        <taxon>campanulids</taxon>
        <taxon>Asterales</taxon>
        <taxon>Asteraceae</taxon>
        <taxon>Carduoideae</taxon>
        <taxon>Cardueae</taxon>
        <taxon>Centaureinae</taxon>
        <taxon>Centaurea</taxon>
    </lineage>
</organism>
<dbReference type="PANTHER" id="PTHR33203:SF4">
    <property type="entry name" value="F27J15.22"/>
    <property type="match status" value="1"/>
</dbReference>
<feature type="region of interest" description="Disordered" evidence="8">
    <location>
        <begin position="1"/>
        <end position="23"/>
    </location>
</feature>
<evidence type="ECO:0000256" key="7">
    <source>
        <dbReference type="ARBA" id="ARBA00023136"/>
    </source>
</evidence>
<evidence type="ECO:0000256" key="4">
    <source>
        <dbReference type="ARBA" id="ARBA00022677"/>
    </source>
</evidence>
<keyword evidence="11" id="KW-1185">Reference proteome</keyword>
<evidence type="ECO:0000256" key="8">
    <source>
        <dbReference type="SAM" id="MobiDB-lite"/>
    </source>
</evidence>
<feature type="compositionally biased region" description="Polar residues" evidence="8">
    <location>
        <begin position="14"/>
        <end position="23"/>
    </location>
</feature>